<gene>
    <name evidence="1" type="ORF">FRUB_08453</name>
</gene>
<accession>A0A225D2S3</accession>
<comment type="caution">
    <text evidence="1">The sequence shown here is derived from an EMBL/GenBank/DDBJ whole genome shotgun (WGS) entry which is preliminary data.</text>
</comment>
<dbReference type="EMBL" id="NIDE01000017">
    <property type="protein sequence ID" value="OWK35890.1"/>
    <property type="molecule type" value="Genomic_DNA"/>
</dbReference>
<proteinExistence type="predicted"/>
<sequence>MLTAAIPTRSRPGSVRPKVIVGTDRAAIIHFLYSTTAVREASVFPAMKATARK</sequence>
<evidence type="ECO:0000313" key="2">
    <source>
        <dbReference type="Proteomes" id="UP000214646"/>
    </source>
</evidence>
<reference evidence="2" key="1">
    <citation type="submission" date="2017-06" db="EMBL/GenBank/DDBJ databases">
        <title>Genome analysis of Fimbriiglobus ruber SP5, the first member of the order Planctomycetales with confirmed chitinolytic capability.</title>
        <authorList>
            <person name="Ravin N.V."/>
            <person name="Rakitin A.L."/>
            <person name="Ivanova A.A."/>
            <person name="Beletsky A.V."/>
            <person name="Kulichevskaya I.S."/>
            <person name="Mardanov A.V."/>
            <person name="Dedysh S.N."/>
        </authorList>
    </citation>
    <scope>NUCLEOTIDE SEQUENCE [LARGE SCALE GENOMIC DNA]</scope>
    <source>
        <strain evidence="2">SP5</strain>
    </source>
</reference>
<name>A0A225D2S3_9BACT</name>
<dbReference type="AlphaFoldDB" id="A0A225D2S3"/>
<evidence type="ECO:0000313" key="1">
    <source>
        <dbReference type="EMBL" id="OWK35890.1"/>
    </source>
</evidence>
<keyword evidence="2" id="KW-1185">Reference proteome</keyword>
<protein>
    <submittedName>
        <fullName evidence="1">Uncharacterized protein</fullName>
    </submittedName>
</protein>
<dbReference type="Proteomes" id="UP000214646">
    <property type="component" value="Unassembled WGS sequence"/>
</dbReference>
<organism evidence="1 2">
    <name type="scientific">Fimbriiglobus ruber</name>
    <dbReference type="NCBI Taxonomy" id="1908690"/>
    <lineage>
        <taxon>Bacteria</taxon>
        <taxon>Pseudomonadati</taxon>
        <taxon>Planctomycetota</taxon>
        <taxon>Planctomycetia</taxon>
        <taxon>Gemmatales</taxon>
        <taxon>Gemmataceae</taxon>
        <taxon>Fimbriiglobus</taxon>
    </lineage>
</organism>